<dbReference type="SUPFAM" id="SSF55073">
    <property type="entry name" value="Nucleotide cyclase"/>
    <property type="match status" value="1"/>
</dbReference>
<dbReference type="InterPro" id="IPR000160">
    <property type="entry name" value="GGDEF_dom"/>
</dbReference>
<dbReference type="InterPro" id="IPR011006">
    <property type="entry name" value="CheY-like_superfamily"/>
</dbReference>
<dbReference type="Pfam" id="PF00072">
    <property type="entry name" value="Response_reg"/>
    <property type="match status" value="1"/>
</dbReference>
<dbReference type="PROSITE" id="PS50887">
    <property type="entry name" value="GGDEF"/>
    <property type="match status" value="1"/>
</dbReference>
<dbReference type="Gene3D" id="3.30.70.270">
    <property type="match status" value="1"/>
</dbReference>
<feature type="domain" description="Response regulatory" evidence="2">
    <location>
        <begin position="16"/>
        <end position="156"/>
    </location>
</feature>
<evidence type="ECO:0000259" key="2">
    <source>
        <dbReference type="PROSITE" id="PS50110"/>
    </source>
</evidence>
<dbReference type="SUPFAM" id="SSF52172">
    <property type="entry name" value="CheY-like"/>
    <property type="match status" value="1"/>
</dbReference>
<dbReference type="Gene3D" id="3.40.50.2300">
    <property type="match status" value="1"/>
</dbReference>
<dbReference type="NCBIfam" id="TIGR00254">
    <property type="entry name" value="GGDEF"/>
    <property type="match status" value="1"/>
</dbReference>
<evidence type="ECO:0000313" key="4">
    <source>
        <dbReference type="EMBL" id="PLZ85409.1"/>
    </source>
</evidence>
<dbReference type="PROSITE" id="PS50110">
    <property type="entry name" value="RESPONSE_REGULATORY"/>
    <property type="match status" value="1"/>
</dbReference>
<name>A0A2N6JXT2_FISMU</name>
<dbReference type="SMART" id="SM00448">
    <property type="entry name" value="REC"/>
    <property type="match status" value="1"/>
</dbReference>
<dbReference type="PANTHER" id="PTHR45138:SF9">
    <property type="entry name" value="DIGUANYLATE CYCLASE DGCM-RELATED"/>
    <property type="match status" value="1"/>
</dbReference>
<dbReference type="AlphaFoldDB" id="A0A2N6JXT2"/>
<dbReference type="FunFam" id="3.30.70.270:FF:000001">
    <property type="entry name" value="Diguanylate cyclase domain protein"/>
    <property type="match status" value="1"/>
</dbReference>
<protein>
    <submittedName>
        <fullName evidence="4">Diguanylate cyclase response regulator</fullName>
    </submittedName>
</protein>
<reference evidence="4 5" key="1">
    <citation type="submission" date="2017-08" db="EMBL/GenBank/DDBJ databases">
        <title>Genomes of Fischerella (Mastigocladus) sp. strains.</title>
        <authorList>
            <person name="Miller S.R."/>
        </authorList>
    </citation>
    <scope>NUCLEOTIDE SEQUENCE [LARGE SCALE GENOMIC DNA]</scope>
    <source>
        <strain evidence="4 5">CCMEE 5323</strain>
    </source>
</reference>
<keyword evidence="1" id="KW-0597">Phosphoprotein</keyword>
<dbReference type="InterPro" id="IPR029787">
    <property type="entry name" value="Nucleotide_cyclase"/>
</dbReference>
<evidence type="ECO:0000259" key="3">
    <source>
        <dbReference type="PROSITE" id="PS50887"/>
    </source>
</evidence>
<dbReference type="GO" id="GO:0005886">
    <property type="term" value="C:plasma membrane"/>
    <property type="evidence" value="ECO:0007669"/>
    <property type="project" value="TreeGrafter"/>
</dbReference>
<dbReference type="EMBL" id="NRQW01000522">
    <property type="protein sequence ID" value="PLZ85409.1"/>
    <property type="molecule type" value="Genomic_DNA"/>
</dbReference>
<comment type="caution">
    <text evidence="4">The sequence shown here is derived from an EMBL/GenBank/DDBJ whole genome shotgun (WGS) entry which is preliminary data.</text>
</comment>
<dbReference type="GO" id="GO:0052621">
    <property type="term" value="F:diguanylate cyclase activity"/>
    <property type="evidence" value="ECO:0007669"/>
    <property type="project" value="TreeGrafter"/>
</dbReference>
<feature type="domain" description="GGDEF" evidence="3">
    <location>
        <begin position="206"/>
        <end position="343"/>
    </location>
</feature>
<dbReference type="GO" id="GO:0043709">
    <property type="term" value="P:cell adhesion involved in single-species biofilm formation"/>
    <property type="evidence" value="ECO:0007669"/>
    <property type="project" value="TreeGrafter"/>
</dbReference>
<dbReference type="GO" id="GO:0000160">
    <property type="term" value="P:phosphorelay signal transduction system"/>
    <property type="evidence" value="ECO:0007669"/>
    <property type="project" value="InterPro"/>
</dbReference>
<evidence type="ECO:0000256" key="1">
    <source>
        <dbReference type="PROSITE-ProRule" id="PRU00169"/>
    </source>
</evidence>
<dbReference type="Proteomes" id="UP000235036">
    <property type="component" value="Unassembled WGS sequence"/>
</dbReference>
<keyword evidence="5" id="KW-1185">Reference proteome</keyword>
<feature type="modified residue" description="4-aspartylphosphate" evidence="1">
    <location>
        <position position="65"/>
    </location>
</feature>
<dbReference type="InterPro" id="IPR001789">
    <property type="entry name" value="Sig_transdc_resp-reg_receiver"/>
</dbReference>
<dbReference type="RefSeq" id="WP_016864922.1">
    <property type="nucleotide sequence ID" value="NZ_CAWNVR010000649.1"/>
</dbReference>
<evidence type="ECO:0000313" key="5">
    <source>
        <dbReference type="Proteomes" id="UP000235036"/>
    </source>
</evidence>
<proteinExistence type="predicted"/>
<sequence length="343" mass="37864">MLGIGSFTSISNKPPLILVADDDTTMRLLLREAMEQEGYRVVEVSNGKECLDAYTAVKPDLILLDAVMPTMDGFTCCQELMQIAKKNLVLALASLDNVSGCGNSLISTLWARTPILMITGLDDPDSVDRAFEAGASDFVTKPIHWAVLRRRVRKLLQQGQVYKQLEAANQALQQLANEDGLTGLANRRRFDQYFNSQWLELAQQRSPISLILCDIDFFKLYNDKYGHPAGDVCLQKVANVLKDTAQKYQDLVARYGGEEFAVILPHTHDRGAVHVAAAMQAGVRELEIVHSGSTVSQFVTLSLGIATIIPNFETSPLALIEAADKALYQAKAEGRNRIIIKQI</sequence>
<dbReference type="InterPro" id="IPR043128">
    <property type="entry name" value="Rev_trsase/Diguanyl_cyclase"/>
</dbReference>
<dbReference type="CDD" id="cd01949">
    <property type="entry name" value="GGDEF"/>
    <property type="match status" value="1"/>
</dbReference>
<dbReference type="GO" id="GO:1902201">
    <property type="term" value="P:negative regulation of bacterial-type flagellum-dependent cell motility"/>
    <property type="evidence" value="ECO:0007669"/>
    <property type="project" value="TreeGrafter"/>
</dbReference>
<gene>
    <name evidence="4" type="ORF">CEN44_22395</name>
</gene>
<dbReference type="PANTHER" id="PTHR45138">
    <property type="entry name" value="REGULATORY COMPONENTS OF SENSORY TRANSDUCTION SYSTEM"/>
    <property type="match status" value="1"/>
</dbReference>
<dbReference type="SMART" id="SM00267">
    <property type="entry name" value="GGDEF"/>
    <property type="match status" value="1"/>
</dbReference>
<organism evidence="4 5">
    <name type="scientific">Fischerella muscicola CCMEE 5323</name>
    <dbReference type="NCBI Taxonomy" id="2019572"/>
    <lineage>
        <taxon>Bacteria</taxon>
        <taxon>Bacillati</taxon>
        <taxon>Cyanobacteriota</taxon>
        <taxon>Cyanophyceae</taxon>
        <taxon>Nostocales</taxon>
        <taxon>Hapalosiphonaceae</taxon>
        <taxon>Fischerella</taxon>
    </lineage>
</organism>
<dbReference type="InterPro" id="IPR050469">
    <property type="entry name" value="Diguanylate_Cyclase"/>
</dbReference>
<dbReference type="Pfam" id="PF00990">
    <property type="entry name" value="GGDEF"/>
    <property type="match status" value="1"/>
</dbReference>
<accession>A0A2N6JXT2</accession>